<keyword evidence="4" id="KW-1185">Reference proteome</keyword>
<comment type="caution">
    <text evidence="3">The sequence shown here is derived from an EMBL/GenBank/DDBJ whole genome shotgun (WGS) entry which is preliminary data.</text>
</comment>
<organism evidence="3 4">
    <name type="scientific">Daphnia galeata</name>
    <dbReference type="NCBI Taxonomy" id="27404"/>
    <lineage>
        <taxon>Eukaryota</taxon>
        <taxon>Metazoa</taxon>
        <taxon>Ecdysozoa</taxon>
        <taxon>Arthropoda</taxon>
        <taxon>Crustacea</taxon>
        <taxon>Branchiopoda</taxon>
        <taxon>Diplostraca</taxon>
        <taxon>Cladocera</taxon>
        <taxon>Anomopoda</taxon>
        <taxon>Daphniidae</taxon>
        <taxon>Daphnia</taxon>
    </lineage>
</organism>
<evidence type="ECO:0000313" key="3">
    <source>
        <dbReference type="EMBL" id="CAH0103572.1"/>
    </source>
</evidence>
<reference evidence="3" key="1">
    <citation type="submission" date="2021-11" db="EMBL/GenBank/DDBJ databases">
        <authorList>
            <person name="Schell T."/>
        </authorList>
    </citation>
    <scope>NUCLEOTIDE SEQUENCE</scope>
    <source>
        <strain evidence="3">M5</strain>
    </source>
</reference>
<protein>
    <recommendedName>
        <fullName evidence="2">MULE transposase domain-containing protein</fullName>
    </recommendedName>
</protein>
<dbReference type="Pfam" id="PF10551">
    <property type="entry name" value="MULE"/>
    <property type="match status" value="1"/>
</dbReference>
<evidence type="ECO:0000313" key="4">
    <source>
        <dbReference type="Proteomes" id="UP000789390"/>
    </source>
</evidence>
<accession>A0A8J2RNP6</accession>
<evidence type="ECO:0000256" key="1">
    <source>
        <dbReference type="SAM" id="MobiDB-lite"/>
    </source>
</evidence>
<dbReference type="Proteomes" id="UP000789390">
    <property type="component" value="Unassembled WGS sequence"/>
</dbReference>
<name>A0A8J2RNP6_9CRUS</name>
<proteinExistence type="predicted"/>
<dbReference type="OrthoDB" id="6363445at2759"/>
<dbReference type="PANTHER" id="PTHR47160:SF10">
    <property type="entry name" value="MULE TRANSPOSASE DOMAIN-CONTAINING PROTEIN"/>
    <property type="match status" value="1"/>
</dbReference>
<dbReference type="Gene3D" id="2.20.25.240">
    <property type="match status" value="1"/>
</dbReference>
<dbReference type="InterPro" id="IPR018289">
    <property type="entry name" value="MULE_transposase_dom"/>
</dbReference>
<sequence>MEIAVERIAGIRHGSFIYKSEDNYLFHLYKERTYRCRKSKPSHTGCLARLNQTGDSYRMTGEHNHPSEEEEIRRLAVRTECKEQAATQPERPKAIFESVRQRHPDAVIGYNPALERAMQRSKRRVQPPIPHSLDEAEALLNDSPTYRRTLYGEAEFFKGRLSTATGTAFMFISMAILPLIRTTKEIHADGTFQVVPDLFYQLLTIQVMAYGRAFPVAYVLMTEKTAELYNLVMQRFLEVVRETVPGEGFQVELCVSDFEEAILGSMHRAFPLARSRGCWFHFGQAIYRKACEIGLQALYKTNATVKRIVQLLIALALLPAERAYQAFQEIQQRNADALLSEAPEIRAMILQLYQYMGGYWFTVQGPQRFSVHGDTWRTNNNVESFNRWFNARCGGNRSNFWSFIRHLQDCDASWTRDLQAEQAGQETARPQTAKNRRRDARIARLTQDLQANRLQDYEFLQLTSSMFEPDRVPTRVRRAATNPVAQQQPVEQLEDPPPEEREDPPAEQREDLPVQQQGDGGNMVVRRQNPLRLRHPPARLGDAAIIVRPHRGRPAAPARPQNDIIDQPVQRPRGRPRARAVAVPVDVAEAVPAALPAALPADLPANLPNALPVAPVPQVLDLPVLPIPPVEDLLLCPQF</sequence>
<dbReference type="AlphaFoldDB" id="A0A8J2RNP6"/>
<dbReference type="EMBL" id="CAKKLH010000112">
    <property type="protein sequence ID" value="CAH0103572.1"/>
    <property type="molecule type" value="Genomic_DNA"/>
</dbReference>
<gene>
    <name evidence="3" type="ORF">DGAL_LOCUS6147</name>
</gene>
<feature type="region of interest" description="Disordered" evidence="1">
    <location>
        <begin position="552"/>
        <end position="576"/>
    </location>
</feature>
<dbReference type="PANTHER" id="PTHR47160">
    <property type="entry name" value="PUTATIVE-RELATED"/>
    <property type="match status" value="1"/>
</dbReference>
<feature type="domain" description="MULE transposase" evidence="2">
    <location>
        <begin position="186"/>
        <end position="282"/>
    </location>
</feature>
<feature type="region of interest" description="Disordered" evidence="1">
    <location>
        <begin position="479"/>
        <end position="523"/>
    </location>
</feature>
<feature type="compositionally biased region" description="Acidic residues" evidence="1">
    <location>
        <begin position="492"/>
        <end position="502"/>
    </location>
</feature>
<evidence type="ECO:0000259" key="2">
    <source>
        <dbReference type="Pfam" id="PF10551"/>
    </source>
</evidence>
<feature type="compositionally biased region" description="Basic and acidic residues" evidence="1">
    <location>
        <begin position="503"/>
        <end position="512"/>
    </location>
</feature>